<name>A0A2N1J5E0_9BACT</name>
<evidence type="ECO:0008006" key="4">
    <source>
        <dbReference type="Google" id="ProtNLM"/>
    </source>
</evidence>
<evidence type="ECO:0000256" key="1">
    <source>
        <dbReference type="SAM" id="Coils"/>
    </source>
</evidence>
<dbReference type="RefSeq" id="WP_101183675.1">
    <property type="nucleotide sequence ID" value="NZ_CP031218.1"/>
</dbReference>
<sequence length="134" mass="15685">MIEKLYDLKKTQIDRKLVEKGQLMQQIDAIETELTITQTKINTTGVQPHGAISDFAILQMHKNSMKQHMLKLEAKKKQLNKKHEIVVQELIELQKQSEQFNYILQEERKEKIKLALAAEEEASSEYMQSKYIRG</sequence>
<accession>A0A2N1J5E0</accession>
<evidence type="ECO:0000313" key="3">
    <source>
        <dbReference type="Proteomes" id="UP000233248"/>
    </source>
</evidence>
<dbReference type="EMBL" id="NXIF01000008">
    <property type="protein sequence ID" value="PKI81779.1"/>
    <property type="molecule type" value="Genomic_DNA"/>
</dbReference>
<reference evidence="2 3" key="1">
    <citation type="submission" date="2017-09" db="EMBL/GenBank/DDBJ databases">
        <title>Genomics of the genus Arcobacter.</title>
        <authorList>
            <person name="Perez-Cataluna A."/>
            <person name="Figueras M.J."/>
            <person name="Salas-Masso N."/>
        </authorList>
    </citation>
    <scope>NUCLEOTIDE SEQUENCE [LARGE SCALE GENOMIC DNA]</scope>
    <source>
        <strain evidence="2 3">DSM 18005</strain>
    </source>
</reference>
<comment type="caution">
    <text evidence="2">The sequence shown here is derived from an EMBL/GenBank/DDBJ whole genome shotgun (WGS) entry which is preliminary data.</text>
</comment>
<dbReference type="OrthoDB" id="5347766at2"/>
<gene>
    <name evidence="2" type="ORF">CP960_02585</name>
</gene>
<proteinExistence type="predicted"/>
<dbReference type="KEGG" id="ahs:AHALO_2428"/>
<dbReference type="AlphaFoldDB" id="A0A2N1J5E0"/>
<protein>
    <recommendedName>
        <fullName evidence="4">Flagellar FliJ protein</fullName>
    </recommendedName>
</protein>
<keyword evidence="1" id="KW-0175">Coiled coil</keyword>
<organism evidence="2 3">
    <name type="scientific">Malaciobacter halophilus</name>
    <dbReference type="NCBI Taxonomy" id="197482"/>
    <lineage>
        <taxon>Bacteria</taxon>
        <taxon>Pseudomonadati</taxon>
        <taxon>Campylobacterota</taxon>
        <taxon>Epsilonproteobacteria</taxon>
        <taxon>Campylobacterales</taxon>
        <taxon>Arcobacteraceae</taxon>
        <taxon>Malaciobacter</taxon>
    </lineage>
</organism>
<dbReference type="Proteomes" id="UP000233248">
    <property type="component" value="Unassembled WGS sequence"/>
</dbReference>
<feature type="coiled-coil region" evidence="1">
    <location>
        <begin position="62"/>
        <end position="96"/>
    </location>
</feature>
<evidence type="ECO:0000313" key="2">
    <source>
        <dbReference type="EMBL" id="PKI81779.1"/>
    </source>
</evidence>
<keyword evidence="3" id="KW-1185">Reference proteome</keyword>